<evidence type="ECO:0000259" key="2">
    <source>
        <dbReference type="Pfam" id="PF16862"/>
    </source>
</evidence>
<protein>
    <submittedName>
        <fullName evidence="3">Glycoside hydrolase family 79 protein</fullName>
    </submittedName>
</protein>
<dbReference type="Pfam" id="PF16862">
    <property type="entry name" value="Glyco_hydro_79C"/>
    <property type="match status" value="1"/>
</dbReference>
<dbReference type="InterPro" id="IPR017853">
    <property type="entry name" value="GH"/>
</dbReference>
<keyword evidence="4" id="KW-1185">Reference proteome</keyword>
<evidence type="ECO:0000313" key="4">
    <source>
        <dbReference type="Proteomes" id="UP000799438"/>
    </source>
</evidence>
<dbReference type="AlphaFoldDB" id="A0A6A6BQ05"/>
<dbReference type="SUPFAM" id="SSF51445">
    <property type="entry name" value="(Trans)glycosidases"/>
    <property type="match status" value="1"/>
</dbReference>
<dbReference type="InterPro" id="IPR031728">
    <property type="entry name" value="GlcAase_C"/>
</dbReference>
<reference evidence="3" key="1">
    <citation type="journal article" date="2020" name="Stud. Mycol.">
        <title>101 Dothideomycetes genomes: a test case for predicting lifestyles and emergence of pathogens.</title>
        <authorList>
            <person name="Haridas S."/>
            <person name="Albert R."/>
            <person name="Binder M."/>
            <person name="Bloem J."/>
            <person name="Labutti K."/>
            <person name="Salamov A."/>
            <person name="Andreopoulos B."/>
            <person name="Baker S."/>
            <person name="Barry K."/>
            <person name="Bills G."/>
            <person name="Bluhm B."/>
            <person name="Cannon C."/>
            <person name="Castanera R."/>
            <person name="Culley D."/>
            <person name="Daum C."/>
            <person name="Ezra D."/>
            <person name="Gonzalez J."/>
            <person name="Henrissat B."/>
            <person name="Kuo A."/>
            <person name="Liang C."/>
            <person name="Lipzen A."/>
            <person name="Lutzoni F."/>
            <person name="Magnuson J."/>
            <person name="Mondo S."/>
            <person name="Nolan M."/>
            <person name="Ohm R."/>
            <person name="Pangilinan J."/>
            <person name="Park H.-J."/>
            <person name="Ramirez L."/>
            <person name="Alfaro M."/>
            <person name="Sun H."/>
            <person name="Tritt A."/>
            <person name="Yoshinaga Y."/>
            <person name="Zwiers L.-H."/>
            <person name="Turgeon B."/>
            <person name="Goodwin S."/>
            <person name="Spatafora J."/>
            <person name="Crous P."/>
            <person name="Grigoriev I."/>
        </authorList>
    </citation>
    <scope>NUCLEOTIDE SEQUENCE</scope>
    <source>
        <strain evidence="3">CBS 121167</strain>
    </source>
</reference>
<dbReference type="EMBL" id="ML995477">
    <property type="protein sequence ID" value="KAF2145828.1"/>
    <property type="molecule type" value="Genomic_DNA"/>
</dbReference>
<feature type="domain" description="Beta-glucuronidase C-terminal" evidence="2">
    <location>
        <begin position="424"/>
        <end position="527"/>
    </location>
</feature>
<feature type="signal peptide" evidence="1">
    <location>
        <begin position="1"/>
        <end position="21"/>
    </location>
</feature>
<dbReference type="GeneID" id="54293990"/>
<accession>A0A6A6BQ05</accession>
<dbReference type="PANTHER" id="PTHR36183">
    <property type="entry name" value="BETA-GLUCURONIDASE"/>
    <property type="match status" value="1"/>
</dbReference>
<keyword evidence="1" id="KW-0732">Signal</keyword>
<dbReference type="Proteomes" id="UP000799438">
    <property type="component" value="Unassembled WGS sequence"/>
</dbReference>
<dbReference type="PANTHER" id="PTHR36183:SF2">
    <property type="entry name" value="BETA-GLUCURONIDASE C-TERMINAL DOMAIN-CONTAINING PROTEIN"/>
    <property type="match status" value="1"/>
</dbReference>
<dbReference type="InterPro" id="IPR052974">
    <property type="entry name" value="GH79_Enzymes"/>
</dbReference>
<evidence type="ECO:0000313" key="3">
    <source>
        <dbReference type="EMBL" id="KAF2145828.1"/>
    </source>
</evidence>
<name>A0A6A6BQ05_9PEZI</name>
<sequence length="579" mass="61518">MRRNGVPLAVAGLSLAAGAHAQSASATAASKAASASGITQYIPQDFAGFGIEPSNLFSFTGEASENKLTVNLMSNLASYAGKPAHIRLGGNTQDYFLYQVDMDEWTVKTNPNSKGQGAIASDADIIGPRFFEAISRFPKGTPITFGLNLAYDDEDYEDQIALMASAALNNLTNVDLVSFEIGNEPDLYGQNGFRTGQWDGTTYVKEWKARAKAVWERVLKPAGGWSANSFEGPCTASTIGTTFEMEQLVNNGIKANADGETNPYLRAWNQHDYLYFIDVSEFTLTLEWMMTLSNTVDQFKYWATQIGIALKTGLPYYLREMQSVGPTGMQGVSDTFGAALWNLNFFLYAASLNISSVEMHMTDNSYAAPWQPVDRNGISQHVRPVYYAYAAMAQLIGSGNGTTQIAPLDTDGVPNDYGNYVRMYAGYGSGELTSVVLINSKMANSSDTNKGSLDFDITFSGHGGETVHLAYLTAAGAESNSNVTFNGLSFESSGDGTPTTADGTDHTVTLDKDGKGTISVRDTEAVVAYVGAKLGSNAVSTNGTSSSSKKSAAAISIGAPNAASVLAAAASVLAFGFLG</sequence>
<gene>
    <name evidence="3" type="ORF">K452DRAFT_221029</name>
</gene>
<dbReference type="GO" id="GO:0016787">
    <property type="term" value="F:hydrolase activity"/>
    <property type="evidence" value="ECO:0007669"/>
    <property type="project" value="UniProtKB-KW"/>
</dbReference>
<evidence type="ECO:0000256" key="1">
    <source>
        <dbReference type="SAM" id="SignalP"/>
    </source>
</evidence>
<organism evidence="3 4">
    <name type="scientific">Aplosporella prunicola CBS 121167</name>
    <dbReference type="NCBI Taxonomy" id="1176127"/>
    <lineage>
        <taxon>Eukaryota</taxon>
        <taxon>Fungi</taxon>
        <taxon>Dikarya</taxon>
        <taxon>Ascomycota</taxon>
        <taxon>Pezizomycotina</taxon>
        <taxon>Dothideomycetes</taxon>
        <taxon>Dothideomycetes incertae sedis</taxon>
        <taxon>Botryosphaeriales</taxon>
        <taxon>Aplosporellaceae</taxon>
        <taxon>Aplosporella</taxon>
    </lineage>
</organism>
<feature type="chain" id="PRO_5025490581" evidence="1">
    <location>
        <begin position="22"/>
        <end position="579"/>
    </location>
</feature>
<keyword evidence="3" id="KW-0378">Hydrolase</keyword>
<dbReference type="RefSeq" id="XP_033401540.1">
    <property type="nucleotide sequence ID" value="XM_033536494.1"/>
</dbReference>
<dbReference type="OrthoDB" id="2831684at2759"/>
<proteinExistence type="predicted"/>
<dbReference type="Gene3D" id="3.20.20.80">
    <property type="entry name" value="Glycosidases"/>
    <property type="match status" value="1"/>
</dbReference>